<dbReference type="GO" id="GO:0008270">
    <property type="term" value="F:zinc ion binding"/>
    <property type="evidence" value="ECO:0007669"/>
    <property type="project" value="UniProtKB-KW"/>
</dbReference>
<dbReference type="PANTHER" id="PTHR45705">
    <property type="entry name" value="FI20236P1"/>
    <property type="match status" value="1"/>
</dbReference>
<dbReference type="InterPro" id="IPR051718">
    <property type="entry name" value="ARF_GTPase-activating"/>
</dbReference>
<dbReference type="InterPro" id="IPR044732">
    <property type="entry name" value="ArfGAP_SMAP1-like"/>
</dbReference>
<dbReference type="Pfam" id="PF01412">
    <property type="entry name" value="ArfGap"/>
    <property type="match status" value="1"/>
</dbReference>
<feature type="compositionally biased region" description="Polar residues" evidence="6">
    <location>
        <begin position="268"/>
        <end position="286"/>
    </location>
</feature>
<dbReference type="GO" id="GO:0005096">
    <property type="term" value="F:GTPase activator activity"/>
    <property type="evidence" value="ECO:0007669"/>
    <property type="project" value="UniProtKB-KW"/>
</dbReference>
<dbReference type="PROSITE" id="PS50115">
    <property type="entry name" value="ARFGAP"/>
    <property type="match status" value="1"/>
</dbReference>
<dbReference type="SUPFAM" id="SSF57863">
    <property type="entry name" value="ArfGap/RecO-like zinc finger"/>
    <property type="match status" value="1"/>
</dbReference>
<sequence length="545" mass="58809">MDCRVRFGLTPRRPKRRCCASSCSHIHKSNTQTGDRLPAQSVTSQHLLVYDTTPKKAPDLDPMATRKQEKTAFERNQSILKALLKEPGNKFCSDCKKNAYPRWASWNIGVFICIRLLMELHRCSGVHRSMGTHISRVKSIDLDSWTNEQLQNMVRWGNAKANKYWEANLEKGHQPLDTKMENFIRTKYELKRWCAPGPVPDPDSISDTERDDPAPERATHTRTSTVLTTKKYANSPSAISSESYKRTPELIGSVTERPASAPPVRAHSANNNTQHTASVKGSSTIRLKSEPQPASKPSDDLLNLGFSAPPSTTSNGGARMIPAGPSQTANLRPDLKSSILSLYSQPRPQPILPQGFSEGFASPSATQPAEPKQPQMTTNNSFDVLGSTSGNDLSNSFGDLSISATPSSTTTATTTPSASVSTPAADPFASLVTPNAWSTPSTATLSSMTLPTPSSSSTRPIVTLDADLDNEFGSFSSAAFGPSATSTTSAPIDAFASLSSYANPSFANPVDLFDGFGSTGTEKTTRPPAATTKKSEDDVFSNVWD</sequence>
<name>A0A1E3Q676_LIPST</name>
<dbReference type="GO" id="GO:0005737">
    <property type="term" value="C:cytoplasm"/>
    <property type="evidence" value="ECO:0007669"/>
    <property type="project" value="TreeGrafter"/>
</dbReference>
<evidence type="ECO:0000256" key="4">
    <source>
        <dbReference type="ARBA" id="ARBA00022833"/>
    </source>
</evidence>
<feature type="compositionally biased region" description="Polar residues" evidence="6">
    <location>
        <begin position="221"/>
        <end position="242"/>
    </location>
</feature>
<accession>A0A1E3Q676</accession>
<dbReference type="STRING" id="675824.A0A1E3Q676"/>
<reference evidence="8 9" key="1">
    <citation type="journal article" date="2016" name="Proc. Natl. Acad. Sci. U.S.A.">
        <title>Comparative genomics of biotechnologically important yeasts.</title>
        <authorList>
            <person name="Riley R."/>
            <person name="Haridas S."/>
            <person name="Wolfe K.H."/>
            <person name="Lopes M.R."/>
            <person name="Hittinger C.T."/>
            <person name="Goeker M."/>
            <person name="Salamov A.A."/>
            <person name="Wisecaver J.H."/>
            <person name="Long T.M."/>
            <person name="Calvey C.H."/>
            <person name="Aerts A.L."/>
            <person name="Barry K.W."/>
            <person name="Choi C."/>
            <person name="Clum A."/>
            <person name="Coughlan A.Y."/>
            <person name="Deshpande S."/>
            <person name="Douglass A.P."/>
            <person name="Hanson S.J."/>
            <person name="Klenk H.-P."/>
            <person name="LaButti K.M."/>
            <person name="Lapidus A."/>
            <person name="Lindquist E.A."/>
            <person name="Lipzen A.M."/>
            <person name="Meier-Kolthoff J.P."/>
            <person name="Ohm R.A."/>
            <person name="Otillar R.P."/>
            <person name="Pangilinan J.L."/>
            <person name="Peng Y."/>
            <person name="Rokas A."/>
            <person name="Rosa C.A."/>
            <person name="Scheuner C."/>
            <person name="Sibirny A.A."/>
            <person name="Slot J.C."/>
            <person name="Stielow J.B."/>
            <person name="Sun H."/>
            <person name="Kurtzman C.P."/>
            <person name="Blackwell M."/>
            <person name="Grigoriev I.V."/>
            <person name="Jeffries T.W."/>
        </authorList>
    </citation>
    <scope>NUCLEOTIDE SEQUENCE [LARGE SCALE GENOMIC DNA]</scope>
    <source>
        <strain evidence="8 9">NRRL Y-11557</strain>
    </source>
</reference>
<evidence type="ECO:0000313" key="9">
    <source>
        <dbReference type="Proteomes" id="UP000094385"/>
    </source>
</evidence>
<evidence type="ECO:0000256" key="3">
    <source>
        <dbReference type="ARBA" id="ARBA00022771"/>
    </source>
</evidence>
<dbReference type="AlphaFoldDB" id="A0A1E3Q676"/>
<evidence type="ECO:0000256" key="2">
    <source>
        <dbReference type="ARBA" id="ARBA00022723"/>
    </source>
</evidence>
<protein>
    <recommendedName>
        <fullName evidence="7">Arf-GAP domain-containing protein</fullName>
    </recommendedName>
</protein>
<dbReference type="SMART" id="SM00105">
    <property type="entry name" value="ArfGap"/>
    <property type="match status" value="1"/>
</dbReference>
<keyword evidence="1" id="KW-0343">GTPase activation</keyword>
<feature type="domain" description="Arf-GAP" evidence="7">
    <location>
        <begin position="77"/>
        <end position="193"/>
    </location>
</feature>
<evidence type="ECO:0000256" key="1">
    <source>
        <dbReference type="ARBA" id="ARBA00022468"/>
    </source>
</evidence>
<keyword evidence="9" id="KW-1185">Reference proteome</keyword>
<evidence type="ECO:0000256" key="5">
    <source>
        <dbReference type="PROSITE-ProRule" id="PRU00288"/>
    </source>
</evidence>
<dbReference type="CDD" id="cd08839">
    <property type="entry name" value="ArfGap_SMAP"/>
    <property type="match status" value="1"/>
</dbReference>
<dbReference type="PRINTS" id="PR00405">
    <property type="entry name" value="REVINTRACTNG"/>
</dbReference>
<dbReference type="InterPro" id="IPR038508">
    <property type="entry name" value="ArfGAP_dom_sf"/>
</dbReference>
<keyword evidence="4" id="KW-0862">Zinc</keyword>
<dbReference type="InterPro" id="IPR037278">
    <property type="entry name" value="ARFGAP/RecO"/>
</dbReference>
<dbReference type="PANTHER" id="PTHR45705:SF1">
    <property type="entry name" value="FI20236P1"/>
    <property type="match status" value="1"/>
</dbReference>
<evidence type="ECO:0000313" key="8">
    <source>
        <dbReference type="EMBL" id="ODQ72497.1"/>
    </source>
</evidence>
<proteinExistence type="predicted"/>
<feature type="region of interest" description="Disordered" evidence="6">
    <location>
        <begin position="345"/>
        <end position="390"/>
    </location>
</feature>
<feature type="region of interest" description="Disordered" evidence="6">
    <location>
        <begin position="512"/>
        <end position="545"/>
    </location>
</feature>
<dbReference type="FunFam" id="1.10.220.150:FF:000009">
    <property type="entry name" value="stromal membrane-associated protein 1 isoform X1"/>
    <property type="match status" value="1"/>
</dbReference>
<feature type="region of interest" description="Disordered" evidence="6">
    <location>
        <begin position="199"/>
        <end position="331"/>
    </location>
</feature>
<keyword evidence="3 5" id="KW-0863">Zinc-finger</keyword>
<dbReference type="OrthoDB" id="10266696at2759"/>
<dbReference type="InterPro" id="IPR001164">
    <property type="entry name" value="ArfGAP_dom"/>
</dbReference>
<evidence type="ECO:0000259" key="7">
    <source>
        <dbReference type="PROSITE" id="PS50115"/>
    </source>
</evidence>
<dbReference type="Proteomes" id="UP000094385">
    <property type="component" value="Unassembled WGS sequence"/>
</dbReference>
<evidence type="ECO:0000256" key="6">
    <source>
        <dbReference type="SAM" id="MobiDB-lite"/>
    </source>
</evidence>
<organism evidence="8 9">
    <name type="scientific">Lipomyces starkeyi NRRL Y-11557</name>
    <dbReference type="NCBI Taxonomy" id="675824"/>
    <lineage>
        <taxon>Eukaryota</taxon>
        <taxon>Fungi</taxon>
        <taxon>Dikarya</taxon>
        <taxon>Ascomycota</taxon>
        <taxon>Saccharomycotina</taxon>
        <taxon>Lipomycetes</taxon>
        <taxon>Lipomycetales</taxon>
        <taxon>Lipomycetaceae</taxon>
        <taxon>Lipomyces</taxon>
    </lineage>
</organism>
<feature type="compositionally biased region" description="Basic and acidic residues" evidence="6">
    <location>
        <begin position="207"/>
        <end position="219"/>
    </location>
</feature>
<feature type="compositionally biased region" description="Polar residues" evidence="6">
    <location>
        <begin position="374"/>
        <end position="390"/>
    </location>
</feature>
<keyword evidence="2" id="KW-0479">Metal-binding</keyword>
<dbReference type="Gene3D" id="1.10.220.150">
    <property type="entry name" value="Arf GTPase activating protein"/>
    <property type="match status" value="1"/>
</dbReference>
<dbReference type="EMBL" id="KV454295">
    <property type="protein sequence ID" value="ODQ72497.1"/>
    <property type="molecule type" value="Genomic_DNA"/>
</dbReference>
<gene>
    <name evidence="8" type="ORF">LIPSTDRAFT_111642</name>
</gene>